<proteinExistence type="inferred from homology"/>
<evidence type="ECO:0000256" key="2">
    <source>
        <dbReference type="ARBA" id="ARBA00022857"/>
    </source>
</evidence>
<dbReference type="PROSITE" id="PS00061">
    <property type="entry name" value="ADH_SHORT"/>
    <property type="match status" value="1"/>
</dbReference>
<protein>
    <submittedName>
        <fullName evidence="6">KR domain-containing protein</fullName>
        <ecNumber evidence="6">1.1.1.69</ecNumber>
    </submittedName>
</protein>
<evidence type="ECO:0000256" key="3">
    <source>
        <dbReference type="ARBA" id="ARBA00023002"/>
    </source>
</evidence>
<comment type="similarity">
    <text evidence="1 4">Belongs to the short-chain dehydrogenases/reductases (SDR) family.</text>
</comment>
<gene>
    <name evidence="6" type="ORF">B7G68_10700</name>
</gene>
<dbReference type="EMBL" id="CP027850">
    <property type="protein sequence ID" value="AVQ02274.1"/>
    <property type="molecule type" value="Genomic_DNA"/>
</dbReference>
<feature type="domain" description="Ketoreductase" evidence="5">
    <location>
        <begin position="18"/>
        <end position="202"/>
    </location>
</feature>
<dbReference type="EC" id="1.1.1.69" evidence="6"/>
<evidence type="ECO:0000259" key="5">
    <source>
        <dbReference type="SMART" id="SM00822"/>
    </source>
</evidence>
<keyword evidence="2" id="KW-0521">NADP</keyword>
<reference evidence="6 7" key="1">
    <citation type="journal article" date="2015" name="Biotechnol. Bioeng.">
        <title>Genome sequence and phenotypic characterization of Caulobacter segnis.</title>
        <authorList>
            <person name="Patel S."/>
            <person name="Fletcher B."/>
            <person name="Scott D.C."/>
            <person name="Ely B."/>
        </authorList>
    </citation>
    <scope>NUCLEOTIDE SEQUENCE [LARGE SCALE GENOMIC DNA]</scope>
    <source>
        <strain evidence="6 7">TK0059</strain>
    </source>
</reference>
<dbReference type="Gene3D" id="3.40.50.720">
    <property type="entry name" value="NAD(P)-binding Rossmann-like Domain"/>
    <property type="match status" value="1"/>
</dbReference>
<dbReference type="PANTHER" id="PTHR43618:SF8">
    <property type="entry name" value="7ALPHA-HYDROXYSTEROID DEHYDROGENASE"/>
    <property type="match status" value="1"/>
</dbReference>
<dbReference type="PRINTS" id="PR00081">
    <property type="entry name" value="GDHRDH"/>
</dbReference>
<dbReference type="InterPro" id="IPR057326">
    <property type="entry name" value="KR_dom"/>
</dbReference>
<evidence type="ECO:0000256" key="1">
    <source>
        <dbReference type="ARBA" id="ARBA00006484"/>
    </source>
</evidence>
<dbReference type="GO" id="GO:0008874">
    <property type="term" value="F:gluconate 5-dehydrogenase activity"/>
    <property type="evidence" value="ECO:0007669"/>
    <property type="project" value="UniProtKB-EC"/>
</dbReference>
<dbReference type="SUPFAM" id="SSF51735">
    <property type="entry name" value="NAD(P)-binding Rossmann-fold domains"/>
    <property type="match status" value="1"/>
</dbReference>
<evidence type="ECO:0000313" key="7">
    <source>
        <dbReference type="Proteomes" id="UP000240527"/>
    </source>
</evidence>
<organism evidence="6 7">
    <name type="scientific">Caulobacter segnis</name>
    <dbReference type="NCBI Taxonomy" id="88688"/>
    <lineage>
        <taxon>Bacteria</taxon>
        <taxon>Pseudomonadati</taxon>
        <taxon>Pseudomonadota</taxon>
        <taxon>Alphaproteobacteria</taxon>
        <taxon>Caulobacterales</taxon>
        <taxon>Caulobacteraceae</taxon>
        <taxon>Caulobacter</taxon>
    </lineage>
</organism>
<evidence type="ECO:0000313" key="6">
    <source>
        <dbReference type="EMBL" id="AVQ02274.1"/>
    </source>
</evidence>
<keyword evidence="7" id="KW-1185">Reference proteome</keyword>
<dbReference type="RefSeq" id="WP_013079212.1">
    <property type="nucleotide sequence ID" value="NZ_CP027850.1"/>
</dbReference>
<evidence type="ECO:0000256" key="4">
    <source>
        <dbReference type="RuleBase" id="RU000363"/>
    </source>
</evidence>
<keyword evidence="3 6" id="KW-0560">Oxidoreductase</keyword>
<name>A0ABM6TGI1_9CAUL</name>
<dbReference type="Proteomes" id="UP000240527">
    <property type="component" value="Chromosome"/>
</dbReference>
<dbReference type="SMART" id="SM00822">
    <property type="entry name" value="PKS_KR"/>
    <property type="match status" value="1"/>
</dbReference>
<sequence>MSAIERGTLAGLFDLTGKVAIVTGGSRGLGVQIASALGEYGASLALVARKQGELDAAVEQLTAKGVTAVGFAADLGSPQTALALTQRVLDRFGRIDILVNNAGAAWGAPAEDHPLDGWNKVIDLNVTGLFLLTQAVAREAFLKQGKGAVINVASIEGLQGHHPDQLGTIAYNTAKGAVINMTRALAAEWGPKNIRVNALAPGYFPSKMTMVTLGEHGETMLRQTPLGKLGGDIDLMGPALLLASDAGGHITGQILVVDGGMTII</sequence>
<dbReference type="Pfam" id="PF00106">
    <property type="entry name" value="adh_short"/>
    <property type="match status" value="1"/>
</dbReference>
<dbReference type="InterPro" id="IPR002347">
    <property type="entry name" value="SDR_fam"/>
</dbReference>
<dbReference type="InterPro" id="IPR036291">
    <property type="entry name" value="NAD(P)-bd_dom_sf"/>
</dbReference>
<dbReference type="NCBIfam" id="NF006070">
    <property type="entry name" value="PRK08213.1"/>
    <property type="match status" value="1"/>
</dbReference>
<accession>A0ABM6TGI1</accession>
<dbReference type="PANTHER" id="PTHR43618">
    <property type="entry name" value="7-ALPHA-HYDROXYSTEROID DEHYDROGENASE"/>
    <property type="match status" value="1"/>
</dbReference>
<dbReference type="PRINTS" id="PR00080">
    <property type="entry name" value="SDRFAMILY"/>
</dbReference>
<dbReference type="InterPro" id="IPR052178">
    <property type="entry name" value="Sec_Metab_Biosynth_SDR"/>
</dbReference>
<dbReference type="InterPro" id="IPR020904">
    <property type="entry name" value="Sc_DH/Rdtase_CS"/>
</dbReference>